<dbReference type="EMBL" id="CP017781">
    <property type="protein sequence ID" value="AOZ69172.1"/>
    <property type="molecule type" value="Genomic_DNA"/>
</dbReference>
<name>A0A1D9MBD3_9RHOB</name>
<proteinExistence type="predicted"/>
<gene>
    <name evidence="2" type="ORF">LPB142_07410</name>
</gene>
<dbReference type="KEGG" id="rhp:LPB142_07410"/>
<dbReference type="RefSeq" id="WP_071165983.1">
    <property type="nucleotide sequence ID" value="NZ_CP017781.1"/>
</dbReference>
<dbReference type="Pfam" id="PF12860">
    <property type="entry name" value="PAS_7"/>
    <property type="match status" value="1"/>
</dbReference>
<feature type="region of interest" description="Disordered" evidence="1">
    <location>
        <begin position="116"/>
        <end position="144"/>
    </location>
</feature>
<dbReference type="Proteomes" id="UP000176562">
    <property type="component" value="Chromosome"/>
</dbReference>
<keyword evidence="3" id="KW-1185">Reference proteome</keyword>
<reference evidence="2 3" key="1">
    <citation type="submission" date="2016-10" db="EMBL/GenBank/DDBJ databases">
        <title>Rhodobacter sp. LPB0142, isolated from sea water.</title>
        <authorList>
            <person name="Kim E."/>
            <person name="Yi H."/>
        </authorList>
    </citation>
    <scope>NUCLEOTIDE SEQUENCE [LARGE SCALE GENOMIC DNA]</scope>
    <source>
        <strain evidence="2 3">LPB0142</strain>
    </source>
</reference>
<organism evidence="2 3">
    <name type="scientific">Rhodobacter xanthinilyticus</name>
    <dbReference type="NCBI Taxonomy" id="1850250"/>
    <lineage>
        <taxon>Bacteria</taxon>
        <taxon>Pseudomonadati</taxon>
        <taxon>Pseudomonadota</taxon>
        <taxon>Alphaproteobacteria</taxon>
        <taxon>Rhodobacterales</taxon>
        <taxon>Rhodobacter group</taxon>
        <taxon>Rhodobacter</taxon>
    </lineage>
</organism>
<evidence type="ECO:0000313" key="3">
    <source>
        <dbReference type="Proteomes" id="UP000176562"/>
    </source>
</evidence>
<accession>A0A1D9MBD3</accession>
<evidence type="ECO:0000313" key="2">
    <source>
        <dbReference type="EMBL" id="AOZ69172.1"/>
    </source>
</evidence>
<dbReference type="AlphaFoldDB" id="A0A1D9MBD3"/>
<sequence length="144" mass="16039">MPPETADPRRAALLSEALHELEQGYAVFDEHFRLVAWNERFFALHDFPLELAAPGVEYRAFVTLFAERGDYGPGEPERLVAWRLAGAARHERIQIDLAKPGGRVIEAVGRHLPSGGICRPAPMSPTGAAMRRGSRRRSRSARAR</sequence>
<dbReference type="STRING" id="1850250.LPB142_07410"/>
<protein>
    <recommendedName>
        <fullName evidence="4">PAS fold-4 domain-containing protein</fullName>
    </recommendedName>
</protein>
<feature type="compositionally biased region" description="Basic residues" evidence="1">
    <location>
        <begin position="132"/>
        <end position="144"/>
    </location>
</feature>
<evidence type="ECO:0000256" key="1">
    <source>
        <dbReference type="SAM" id="MobiDB-lite"/>
    </source>
</evidence>
<evidence type="ECO:0008006" key="4">
    <source>
        <dbReference type="Google" id="ProtNLM"/>
    </source>
</evidence>